<sequence>MAASVAQFDEDWEDFNEFKAADSSGPWTTKPEDTPEISSFQSIDETLIASFPGSNNSSADAVSERELLRDDQIWTAVTQNYGNVMPVDWKTSHTRSLHLPTLNLRPQERTEVTNLDLSDDEELRDQMDMHTIIISCVIEEIEELMQQSPDEEEHQGSSPLDLSMISQELQTLKHSSSYEERLRGLCVSELLERLEDIERQIRSFSEELIDRLALREELEDEKEVKNTFIAALIEVQNRQKEHRELLRKKRKIKSSPSMQGSERSHVPGTYLTTVIPYDQSSGSPVVSNVDGPGLLVQQMLSSSLQKTIFLFSNTQVPPESMLDF</sequence>
<evidence type="ECO:0000313" key="4">
    <source>
        <dbReference type="EMBL" id="TRY88470.1"/>
    </source>
</evidence>
<accession>A0A553QEW1</accession>
<dbReference type="Proteomes" id="UP000316079">
    <property type="component" value="Unassembled WGS sequence"/>
</dbReference>
<evidence type="ECO:0000256" key="1">
    <source>
        <dbReference type="ARBA" id="ARBA00006788"/>
    </source>
</evidence>
<dbReference type="STRING" id="623744.A0A553QEW1"/>
<dbReference type="OrthoDB" id="7959977at2759"/>
<evidence type="ECO:0000313" key="5">
    <source>
        <dbReference type="Proteomes" id="UP000316079"/>
    </source>
</evidence>
<comment type="similarity">
    <text evidence="1">Belongs to the zygin family.</text>
</comment>
<evidence type="ECO:0000256" key="2">
    <source>
        <dbReference type="ARBA" id="ARBA00022553"/>
    </source>
</evidence>
<dbReference type="PANTHER" id="PTHR12394:SF11">
    <property type="entry name" value="FASCICULATION AND ELONGATION PROTEIN ZETA-2"/>
    <property type="match status" value="1"/>
</dbReference>
<dbReference type="EMBL" id="SRMA01026045">
    <property type="protein sequence ID" value="TRY88470.1"/>
    <property type="molecule type" value="Genomic_DNA"/>
</dbReference>
<keyword evidence="5" id="KW-1185">Reference proteome</keyword>
<keyword evidence="3" id="KW-0175">Coiled coil</keyword>
<dbReference type="GO" id="GO:0005737">
    <property type="term" value="C:cytoplasm"/>
    <property type="evidence" value="ECO:0007669"/>
    <property type="project" value="TreeGrafter"/>
</dbReference>
<comment type="caution">
    <text evidence="4">The sequence shown here is derived from an EMBL/GenBank/DDBJ whole genome shotgun (WGS) entry which is preliminary data.</text>
</comment>
<dbReference type="GO" id="GO:0030424">
    <property type="term" value="C:axon"/>
    <property type="evidence" value="ECO:0007669"/>
    <property type="project" value="TreeGrafter"/>
</dbReference>
<dbReference type="InterPro" id="IPR011680">
    <property type="entry name" value="FEZ"/>
</dbReference>
<protein>
    <submittedName>
        <fullName evidence="4">Uncharacterized protein</fullName>
    </submittedName>
</protein>
<keyword evidence="2" id="KW-0597">Phosphoprotein</keyword>
<gene>
    <name evidence="4" type="ORF">DNTS_005152</name>
</gene>
<name>A0A553QEW1_9TELE</name>
<organism evidence="4 5">
    <name type="scientific">Danionella cerebrum</name>
    <dbReference type="NCBI Taxonomy" id="2873325"/>
    <lineage>
        <taxon>Eukaryota</taxon>
        <taxon>Metazoa</taxon>
        <taxon>Chordata</taxon>
        <taxon>Craniata</taxon>
        <taxon>Vertebrata</taxon>
        <taxon>Euteleostomi</taxon>
        <taxon>Actinopterygii</taxon>
        <taxon>Neopterygii</taxon>
        <taxon>Teleostei</taxon>
        <taxon>Ostariophysi</taxon>
        <taxon>Cypriniformes</taxon>
        <taxon>Danionidae</taxon>
        <taxon>Danioninae</taxon>
        <taxon>Danionella</taxon>
    </lineage>
</organism>
<evidence type="ECO:0000256" key="3">
    <source>
        <dbReference type="ARBA" id="ARBA00023054"/>
    </source>
</evidence>
<dbReference type="Pfam" id="PF07763">
    <property type="entry name" value="FEZ"/>
    <property type="match status" value="1"/>
</dbReference>
<dbReference type="PANTHER" id="PTHR12394">
    <property type="entry name" value="ZYGIN"/>
    <property type="match status" value="1"/>
</dbReference>
<proteinExistence type="inferred from homology"/>
<dbReference type="AlphaFoldDB" id="A0A553QEW1"/>
<reference evidence="4 5" key="1">
    <citation type="journal article" date="2019" name="Sci. Data">
        <title>Hybrid genome assembly and annotation of Danionella translucida.</title>
        <authorList>
            <person name="Kadobianskyi M."/>
            <person name="Schulze L."/>
            <person name="Schuelke M."/>
            <person name="Judkewitz B."/>
        </authorList>
    </citation>
    <scope>NUCLEOTIDE SEQUENCE [LARGE SCALE GENOMIC DNA]</scope>
    <source>
        <strain evidence="4 5">Bolton</strain>
    </source>
</reference>